<dbReference type="KEGG" id="ali:AZOLI_p30014"/>
<gene>
    <name evidence="1" type="ordered locus">AZOLI_p30014</name>
</gene>
<proteinExistence type="predicted"/>
<reference evidence="2" key="1">
    <citation type="journal article" date="2011" name="PLoS Genet.">
        <title>Azospirillum genomes reveal transition of bacteria from aquatic to terrestrial environments.</title>
        <authorList>
            <person name="Wisniewski-Dye F."/>
            <person name="Borziak K."/>
            <person name="Khalsa-Moyers G."/>
            <person name="Alexandre G."/>
            <person name="Sukharnikov L.O."/>
            <person name="Wuichet K."/>
            <person name="Hurst G.B."/>
            <person name="McDonald W.H."/>
            <person name="Robertson J.S."/>
            <person name="Barbe V."/>
            <person name="Calteau A."/>
            <person name="Rouy Z."/>
            <person name="Mangenot S."/>
            <person name="Prigent-Combaret C."/>
            <person name="Normand P."/>
            <person name="Boyer M."/>
            <person name="Siguier P."/>
            <person name="Dessaux Y."/>
            <person name="Elmerich C."/>
            <person name="Condemine G."/>
            <person name="Krishnen G."/>
            <person name="Kennedy I."/>
            <person name="Paterson A.H."/>
            <person name="Gonzalez V."/>
            <person name="Mavingui P."/>
            <person name="Zhulin I.B."/>
        </authorList>
    </citation>
    <scope>NUCLEOTIDE SEQUENCE [LARGE SCALE GENOMIC DNA]</scope>
    <source>
        <strain evidence="2">4B</strain>
    </source>
</reference>
<dbReference type="GO" id="GO:0016740">
    <property type="term" value="F:transferase activity"/>
    <property type="evidence" value="ECO:0007669"/>
    <property type="project" value="UniProtKB-KW"/>
</dbReference>
<dbReference type="EMBL" id="FQ311871">
    <property type="protein sequence ID" value="CBS89869.1"/>
    <property type="molecule type" value="Genomic_DNA"/>
</dbReference>
<organism evidence="1 2">
    <name type="scientific">Azospirillum lipoferum (strain 4B)</name>
    <dbReference type="NCBI Taxonomy" id="862719"/>
    <lineage>
        <taxon>Bacteria</taxon>
        <taxon>Pseudomonadati</taxon>
        <taxon>Pseudomonadota</taxon>
        <taxon>Alphaproteobacteria</taxon>
        <taxon>Rhodospirillales</taxon>
        <taxon>Azospirillaceae</taxon>
        <taxon>Azospirillum</taxon>
    </lineage>
</organism>
<evidence type="ECO:0000313" key="2">
    <source>
        <dbReference type="Proteomes" id="UP000005667"/>
    </source>
</evidence>
<dbReference type="SUPFAM" id="SSF53756">
    <property type="entry name" value="UDP-Glycosyltransferase/glycogen phosphorylase"/>
    <property type="match status" value="1"/>
</dbReference>
<dbReference type="Pfam" id="PF13692">
    <property type="entry name" value="Glyco_trans_1_4"/>
    <property type="match status" value="1"/>
</dbReference>
<keyword evidence="2" id="KW-1185">Reference proteome</keyword>
<dbReference type="CDD" id="cd04950">
    <property type="entry name" value="GT4_TuaH-like"/>
    <property type="match status" value="1"/>
</dbReference>
<keyword evidence="1" id="KW-0808">Transferase</keyword>
<accession>G7ZE41</accession>
<keyword evidence="1" id="KW-0614">Plasmid</keyword>
<sequence length="424" mass="47044">MARPTTRPGSLSGTGAGMQYAGKDEMFALRDDPSGIETGIQPVTRVNPAADEQDNDAGTPAADFLCFSHLRWGFVHQRPQHLMERFSRHHRLFYVEEPVAADIAEPGLAVYDTTCSIKLLVPQLPRGMHGAEAEAAQTAVLDKAFRDLGITRPILWYYTPMSPQFADRLDASVVVYDCMDELSAFRGAPPELVDRERALMERADLVFTGGYSLWEVKRERHANAHPFPSSVDIPHFAQARSIPEAADQSAIPGPRLGFYGVIDERFDIGLLDAVAALRPDWQFVMLGPVVKIDPDHLPRRPNIHYPGMRGYAELPAWLAGWDVALMPFALNDSTRFISPTKTPEYLAAGCPVVSTPIADVIRHYGDSGVVRIADTPDAFVEACEWALSVDRSSPDWLAAIDRTLADMSWDQTWSRMKGLIECVR</sequence>
<dbReference type="Gene3D" id="3.40.50.2000">
    <property type="entry name" value="Glycogen Phosphorylase B"/>
    <property type="match status" value="1"/>
</dbReference>
<evidence type="ECO:0000313" key="1">
    <source>
        <dbReference type="EMBL" id="CBS89869.1"/>
    </source>
</evidence>
<dbReference type="Proteomes" id="UP000005667">
    <property type="component" value="Plasmid AZO_p3"/>
</dbReference>
<geneLocation type="plasmid" evidence="1 2">
    <name>AZO_p3</name>
</geneLocation>
<name>G7ZE41_AZOL4</name>
<dbReference type="AlphaFoldDB" id="G7ZE41"/>
<protein>
    <submittedName>
        <fullName evidence="1">Glycosyl transferase, group 1</fullName>
    </submittedName>
</protein>
<dbReference type="HOGENOM" id="CLU_041132_2_0_5"/>
<dbReference type="OrthoDB" id="9769600at2"/>